<keyword evidence="1" id="KW-1133">Transmembrane helix</keyword>
<organism evidence="3 4">
    <name type="scientific">Thalassobacterium maritimum</name>
    <dbReference type="NCBI Taxonomy" id="3041265"/>
    <lineage>
        <taxon>Bacteria</taxon>
        <taxon>Pseudomonadati</taxon>
        <taxon>Verrucomicrobiota</taxon>
        <taxon>Opitutia</taxon>
        <taxon>Puniceicoccales</taxon>
        <taxon>Coraliomargaritaceae</taxon>
        <taxon>Thalassobacterium</taxon>
    </lineage>
</organism>
<proteinExistence type="predicted"/>
<feature type="transmembrane region" description="Helical" evidence="1">
    <location>
        <begin position="229"/>
        <end position="249"/>
    </location>
</feature>
<evidence type="ECO:0000313" key="3">
    <source>
        <dbReference type="EMBL" id="MDQ8206124.1"/>
    </source>
</evidence>
<sequence length="267" mass="28989">MPDYYIRTPEQDESRGPFDISKLLTLAEAGQVSPNTLYYDENKEEWTPLALNEELAAQVFPEREKLTLRVDEAKKNTSNARTPPALDVESMLAAAEGDTAEKRKLSRKKKSFEIAANISSSGLGLMLVFSALFMVLPLVPQFQAAFSENGVASILNYPTVLIAIFDLILGLLLYLSVTEAFQVARGRAMLTLGFGLYVGWALGDPLIMGLTAAAGIGIFLATISQSLNTMIPAFILGVGGNAYLAYLALNGRFDGFFDSIVMNIVNS</sequence>
<evidence type="ECO:0000313" key="4">
    <source>
        <dbReference type="Proteomes" id="UP001225316"/>
    </source>
</evidence>
<evidence type="ECO:0000259" key="2">
    <source>
        <dbReference type="Pfam" id="PF14237"/>
    </source>
</evidence>
<reference evidence="3 4" key="1">
    <citation type="submission" date="2023-04" db="EMBL/GenBank/DDBJ databases">
        <title>A novel bacteria isolated from coastal sediment.</title>
        <authorList>
            <person name="Liu X.-J."/>
            <person name="Du Z.-J."/>
        </authorList>
    </citation>
    <scope>NUCLEOTIDE SEQUENCE [LARGE SCALE GENOMIC DNA]</scope>
    <source>
        <strain evidence="3 4">SDUM461003</strain>
    </source>
</reference>
<accession>A0ABU1AS96</accession>
<keyword evidence="1" id="KW-0812">Transmembrane</keyword>
<dbReference type="RefSeq" id="WP_308948117.1">
    <property type="nucleotide sequence ID" value="NZ_JARXHW010000002.1"/>
</dbReference>
<dbReference type="EMBL" id="JARXHW010000002">
    <property type="protein sequence ID" value="MDQ8206124.1"/>
    <property type="molecule type" value="Genomic_DNA"/>
</dbReference>
<comment type="caution">
    <text evidence="3">The sequence shown here is derived from an EMBL/GenBank/DDBJ whole genome shotgun (WGS) entry which is preliminary data.</text>
</comment>
<feature type="transmembrane region" description="Helical" evidence="1">
    <location>
        <begin position="155"/>
        <end position="175"/>
    </location>
</feature>
<gene>
    <name evidence="3" type="ORF">QEH52_01285</name>
</gene>
<feature type="transmembrane region" description="Helical" evidence="1">
    <location>
        <begin position="112"/>
        <end position="135"/>
    </location>
</feature>
<keyword evidence="4" id="KW-1185">Reference proteome</keyword>
<keyword evidence="1" id="KW-0472">Membrane</keyword>
<dbReference type="Proteomes" id="UP001225316">
    <property type="component" value="Unassembled WGS sequence"/>
</dbReference>
<feature type="transmembrane region" description="Helical" evidence="1">
    <location>
        <begin position="196"/>
        <end position="223"/>
    </location>
</feature>
<evidence type="ECO:0000256" key="1">
    <source>
        <dbReference type="SAM" id="Phobius"/>
    </source>
</evidence>
<dbReference type="Pfam" id="PF14237">
    <property type="entry name" value="GYF_2"/>
    <property type="match status" value="1"/>
</dbReference>
<dbReference type="InterPro" id="IPR025640">
    <property type="entry name" value="GYF_2"/>
</dbReference>
<protein>
    <submittedName>
        <fullName evidence="3">DUF4339 domain-containing protein</fullName>
    </submittedName>
</protein>
<feature type="domain" description="GYF" evidence="2">
    <location>
        <begin position="4"/>
        <end position="55"/>
    </location>
</feature>
<name>A0ABU1AS96_9BACT</name>